<dbReference type="PANTHER" id="PTHR15301:SF3">
    <property type="entry name" value="PROTEIN NSG1-RELATED"/>
    <property type="match status" value="1"/>
</dbReference>
<evidence type="ECO:0000256" key="6">
    <source>
        <dbReference type="ARBA" id="ARBA00023136"/>
    </source>
</evidence>
<reference evidence="8 9" key="1">
    <citation type="submission" date="2011-02" db="EMBL/GenBank/DDBJ databases">
        <title>The Genome Sequence of Sphaeroforma arctica JP610.</title>
        <authorList>
            <consortium name="The Broad Institute Genome Sequencing Platform"/>
            <person name="Russ C."/>
            <person name="Cuomo C."/>
            <person name="Young S.K."/>
            <person name="Zeng Q."/>
            <person name="Gargeya S."/>
            <person name="Alvarado L."/>
            <person name="Berlin A."/>
            <person name="Chapman S.B."/>
            <person name="Chen Z."/>
            <person name="Freedman E."/>
            <person name="Gellesch M."/>
            <person name="Goldberg J."/>
            <person name="Griggs A."/>
            <person name="Gujja S."/>
            <person name="Heilman E."/>
            <person name="Heiman D."/>
            <person name="Howarth C."/>
            <person name="Mehta T."/>
            <person name="Neiman D."/>
            <person name="Pearson M."/>
            <person name="Roberts A."/>
            <person name="Saif S."/>
            <person name="Shea T."/>
            <person name="Shenoy N."/>
            <person name="Sisk P."/>
            <person name="Stolte C."/>
            <person name="Sykes S."/>
            <person name="White J."/>
            <person name="Yandava C."/>
            <person name="Burger G."/>
            <person name="Gray M.W."/>
            <person name="Holland P.W.H."/>
            <person name="King N."/>
            <person name="Lang F.B.F."/>
            <person name="Roger A.J."/>
            <person name="Ruiz-Trillo I."/>
            <person name="Haas B."/>
            <person name="Nusbaum C."/>
            <person name="Birren B."/>
        </authorList>
    </citation>
    <scope>NUCLEOTIDE SEQUENCE [LARGE SCALE GENOMIC DNA]</scope>
    <source>
        <strain evidence="8 9">JP610</strain>
    </source>
</reference>
<feature type="transmembrane region" description="Helical" evidence="7">
    <location>
        <begin position="102"/>
        <end position="123"/>
    </location>
</feature>
<dbReference type="STRING" id="667725.A0A0L0FRN6"/>
<organism evidence="8 9">
    <name type="scientific">Sphaeroforma arctica JP610</name>
    <dbReference type="NCBI Taxonomy" id="667725"/>
    <lineage>
        <taxon>Eukaryota</taxon>
        <taxon>Ichthyosporea</taxon>
        <taxon>Ichthyophonida</taxon>
        <taxon>Sphaeroforma</taxon>
    </lineage>
</organism>
<dbReference type="eggNOG" id="KOG4363">
    <property type="taxonomic scope" value="Eukaryota"/>
</dbReference>
<feature type="transmembrane region" description="Helical" evidence="7">
    <location>
        <begin position="69"/>
        <end position="90"/>
    </location>
</feature>
<dbReference type="GO" id="GO:0016126">
    <property type="term" value="P:sterol biosynthetic process"/>
    <property type="evidence" value="ECO:0007669"/>
    <property type="project" value="TreeGrafter"/>
</dbReference>
<name>A0A0L0FRN6_9EUKA</name>
<dbReference type="Pfam" id="PF07281">
    <property type="entry name" value="INSIG"/>
    <property type="match status" value="1"/>
</dbReference>
<feature type="transmembrane region" description="Helical" evidence="7">
    <location>
        <begin position="190"/>
        <end position="215"/>
    </location>
</feature>
<dbReference type="EMBL" id="KQ242296">
    <property type="protein sequence ID" value="KNC79487.1"/>
    <property type="molecule type" value="Genomic_DNA"/>
</dbReference>
<feature type="transmembrane region" description="Helical" evidence="7">
    <location>
        <begin position="167"/>
        <end position="183"/>
    </location>
</feature>
<evidence type="ECO:0000256" key="3">
    <source>
        <dbReference type="ARBA" id="ARBA00022692"/>
    </source>
</evidence>
<evidence type="ECO:0000256" key="7">
    <source>
        <dbReference type="SAM" id="Phobius"/>
    </source>
</evidence>
<keyword evidence="5 7" id="KW-1133">Transmembrane helix</keyword>
<dbReference type="PANTHER" id="PTHR15301">
    <property type="entry name" value="INSULIN-INDUCED GENE 1"/>
    <property type="match status" value="1"/>
</dbReference>
<keyword evidence="3 7" id="KW-0812">Transmembrane</keyword>
<evidence type="ECO:0000256" key="1">
    <source>
        <dbReference type="ARBA" id="ARBA00004477"/>
    </source>
</evidence>
<dbReference type="Proteomes" id="UP000054560">
    <property type="component" value="Unassembled WGS sequence"/>
</dbReference>
<keyword evidence="9" id="KW-1185">Reference proteome</keyword>
<comment type="similarity">
    <text evidence="2">Belongs to the INSIG family.</text>
</comment>
<evidence type="ECO:0000256" key="4">
    <source>
        <dbReference type="ARBA" id="ARBA00022824"/>
    </source>
</evidence>
<feature type="transmembrane region" description="Helical" evidence="7">
    <location>
        <begin position="221"/>
        <end position="239"/>
    </location>
</feature>
<protein>
    <recommendedName>
        <fullName evidence="10">Insulin-induced gene 1 protein</fullName>
    </recommendedName>
</protein>
<gene>
    <name evidence="8" type="ORF">SARC_08120</name>
</gene>
<dbReference type="GO" id="GO:0005789">
    <property type="term" value="C:endoplasmic reticulum membrane"/>
    <property type="evidence" value="ECO:0007669"/>
    <property type="project" value="UniProtKB-SubCell"/>
</dbReference>
<accession>A0A0L0FRN6</accession>
<dbReference type="OrthoDB" id="205546at2759"/>
<dbReference type="AlphaFoldDB" id="A0A0L0FRN6"/>
<evidence type="ECO:0000256" key="5">
    <source>
        <dbReference type="ARBA" id="ARBA00022989"/>
    </source>
</evidence>
<comment type="subcellular location">
    <subcellularLocation>
        <location evidence="1">Endoplasmic reticulum membrane</location>
        <topology evidence="1">Multi-pass membrane protein</topology>
    </subcellularLocation>
</comment>
<evidence type="ECO:0000313" key="8">
    <source>
        <dbReference type="EMBL" id="KNC79487.1"/>
    </source>
</evidence>
<evidence type="ECO:0000256" key="2">
    <source>
        <dbReference type="ARBA" id="ARBA00007475"/>
    </source>
</evidence>
<evidence type="ECO:0000313" key="9">
    <source>
        <dbReference type="Proteomes" id="UP000054560"/>
    </source>
</evidence>
<dbReference type="RefSeq" id="XP_014153389.1">
    <property type="nucleotide sequence ID" value="XM_014297914.1"/>
</dbReference>
<sequence length="277" mass="31123">MQARYQYGDIYSTQTQVFTDVSYAQYNSTIIPTVTQVQYQPQGYVGTRSHEYRIYASSKLPTRMMYTSIFTRVAILYTFGVGLCLAFSLLMHQHRVYTYYDVSASLFLVGCCGFAAVLVGLGYPYVDNQLGLPHKLNREWSSVVRCAGLLVGISYACAKLPNVTTTQLSVVVAFLALALWWLFDRSRHGLLLGVFFAFAGTVSGQLLAYSGLLWYTKPDFILVRSWFPSVLFSSAISFGSMGRQLAVTDDTQDTYETRDSFNTAPHTRRTMAKLKTT</sequence>
<keyword evidence="6 7" id="KW-0472">Membrane</keyword>
<dbReference type="GeneID" id="25908624"/>
<evidence type="ECO:0008006" key="10">
    <source>
        <dbReference type="Google" id="ProtNLM"/>
    </source>
</evidence>
<keyword evidence="4" id="KW-0256">Endoplasmic reticulum</keyword>
<proteinExistence type="inferred from homology"/>
<dbReference type="InterPro" id="IPR025929">
    <property type="entry name" value="INSIG_fam"/>
</dbReference>